<feature type="domain" description="IQ motif and ubiquitin-like" evidence="2">
    <location>
        <begin position="232"/>
        <end position="281"/>
    </location>
</feature>
<feature type="compositionally biased region" description="Polar residues" evidence="1">
    <location>
        <begin position="55"/>
        <end position="78"/>
    </location>
</feature>
<sequence>MMELSYILPGRFQEHGTSIEYHDCQTQTLEPTQAAKVHSKNIKKAEIGGKKNKINKSTQTWKQKNSGQQTARDNGTQMKRNDLFLDETKDFSIVCGPYFDSEKLLQLQQTRKTTKKGAEDSMCSAPFSCTETCIKIKRKQKFKSSTDTARSGAIARTHALKKSKQRWSALQQIGLNKGSEDQIQNRFVAQSHSGRGCTKNKDGYVQRIKQLKEAHQLHVAQEKHKQKVLCQKKKREFEELLDKMASPNQWILNNGTTLSVDTPATRHASLLVDIYKQLSLSINKYKRAFSLAH</sequence>
<comment type="caution">
    <text evidence="3">The sequence shown here is derived from an EMBL/GenBank/DDBJ whole genome shotgun (WGS) entry which is preliminary data.</text>
</comment>
<gene>
    <name evidence="3" type="ORF">RFI_07710</name>
</gene>
<accession>X6NT13</accession>
<protein>
    <recommendedName>
        <fullName evidence="2">IQ motif and ubiquitin-like domain-containing protein</fullName>
    </recommendedName>
</protein>
<dbReference type="PANTHER" id="PTHR21074">
    <property type="entry name" value="IQ AND UBIQUITIN-LIKE DOMAIN-CONTAINING PROTEIN"/>
    <property type="match status" value="1"/>
</dbReference>
<organism evidence="3 4">
    <name type="scientific">Reticulomyxa filosa</name>
    <dbReference type="NCBI Taxonomy" id="46433"/>
    <lineage>
        <taxon>Eukaryota</taxon>
        <taxon>Sar</taxon>
        <taxon>Rhizaria</taxon>
        <taxon>Retaria</taxon>
        <taxon>Foraminifera</taxon>
        <taxon>Monothalamids</taxon>
        <taxon>Reticulomyxidae</taxon>
        <taxon>Reticulomyxa</taxon>
    </lineage>
</organism>
<feature type="region of interest" description="Disordered" evidence="1">
    <location>
        <begin position="54"/>
        <end position="79"/>
    </location>
</feature>
<name>X6NT13_RETFI</name>
<evidence type="ECO:0000256" key="1">
    <source>
        <dbReference type="SAM" id="MobiDB-lite"/>
    </source>
</evidence>
<evidence type="ECO:0000259" key="2">
    <source>
        <dbReference type="Pfam" id="PF25805"/>
    </source>
</evidence>
<proteinExistence type="predicted"/>
<dbReference type="InterPro" id="IPR037695">
    <property type="entry name" value="IQUB"/>
</dbReference>
<dbReference type="Proteomes" id="UP000023152">
    <property type="component" value="Unassembled WGS sequence"/>
</dbReference>
<keyword evidence="4" id="KW-1185">Reference proteome</keyword>
<dbReference type="OrthoDB" id="10265862at2759"/>
<dbReference type="EMBL" id="ASPP01006075">
    <property type="protein sequence ID" value="ETO29410.1"/>
    <property type="molecule type" value="Genomic_DNA"/>
</dbReference>
<evidence type="ECO:0000313" key="3">
    <source>
        <dbReference type="EMBL" id="ETO29410.1"/>
    </source>
</evidence>
<dbReference type="Pfam" id="PF25805">
    <property type="entry name" value="IQUB"/>
    <property type="match status" value="1"/>
</dbReference>
<dbReference type="InterPro" id="IPR057887">
    <property type="entry name" value="IQUB_helical"/>
</dbReference>
<evidence type="ECO:0000313" key="4">
    <source>
        <dbReference type="Proteomes" id="UP000023152"/>
    </source>
</evidence>
<dbReference type="PANTHER" id="PTHR21074:SF0">
    <property type="entry name" value="IQ AND UBIQUITIN-LIKE DOMAIN-CONTAINING PROTEIN"/>
    <property type="match status" value="1"/>
</dbReference>
<dbReference type="AlphaFoldDB" id="X6NT13"/>
<reference evidence="3 4" key="1">
    <citation type="journal article" date="2013" name="Curr. Biol.">
        <title>The Genome of the Foraminiferan Reticulomyxa filosa.</title>
        <authorList>
            <person name="Glockner G."/>
            <person name="Hulsmann N."/>
            <person name="Schleicher M."/>
            <person name="Noegel A.A."/>
            <person name="Eichinger L."/>
            <person name="Gallinger C."/>
            <person name="Pawlowski J."/>
            <person name="Sierra R."/>
            <person name="Euteneuer U."/>
            <person name="Pillet L."/>
            <person name="Moustafa A."/>
            <person name="Platzer M."/>
            <person name="Groth M."/>
            <person name="Szafranski K."/>
            <person name="Schliwa M."/>
        </authorList>
    </citation>
    <scope>NUCLEOTIDE SEQUENCE [LARGE SCALE GENOMIC DNA]</scope>
</reference>